<evidence type="ECO:0000256" key="1">
    <source>
        <dbReference type="SAM" id="MobiDB-lite"/>
    </source>
</evidence>
<proteinExistence type="predicted"/>
<dbReference type="AlphaFoldDB" id="A0A7D8YWJ4"/>
<sequence>MSQATNTKLMDTEPGGENTQYESANTFTKPHAKSEGQFGDSNPNEADQQAQKQKRERGEKTAENVRYGEAISEHGFGGETGGEWGECWGWDGDGGADEEGAGVSWGKWCWWIR</sequence>
<protein>
    <submittedName>
        <fullName evidence="2">Uncharacterized protein</fullName>
    </submittedName>
</protein>
<organism evidence="2 3">
    <name type="scientific">Lachnellula cervina</name>
    <dbReference type="NCBI Taxonomy" id="1316786"/>
    <lineage>
        <taxon>Eukaryota</taxon>
        <taxon>Fungi</taxon>
        <taxon>Dikarya</taxon>
        <taxon>Ascomycota</taxon>
        <taxon>Pezizomycotina</taxon>
        <taxon>Leotiomycetes</taxon>
        <taxon>Helotiales</taxon>
        <taxon>Lachnaceae</taxon>
        <taxon>Lachnellula</taxon>
    </lineage>
</organism>
<feature type="compositionally biased region" description="Gly residues" evidence="1">
    <location>
        <begin position="75"/>
        <end position="84"/>
    </location>
</feature>
<dbReference type="Proteomes" id="UP000481288">
    <property type="component" value="Unassembled WGS sequence"/>
</dbReference>
<dbReference type="OrthoDB" id="5386823at2759"/>
<accession>A0A7D8YWJ4</accession>
<name>A0A7D8YWJ4_9HELO</name>
<feature type="compositionally biased region" description="Polar residues" evidence="1">
    <location>
        <begin position="17"/>
        <end position="28"/>
    </location>
</feature>
<dbReference type="EMBL" id="QGMG01000099">
    <property type="protein sequence ID" value="TVY57328.1"/>
    <property type="molecule type" value="Genomic_DNA"/>
</dbReference>
<feature type="region of interest" description="Disordered" evidence="1">
    <location>
        <begin position="1"/>
        <end position="102"/>
    </location>
</feature>
<evidence type="ECO:0000313" key="3">
    <source>
        <dbReference type="Proteomes" id="UP000481288"/>
    </source>
</evidence>
<evidence type="ECO:0000313" key="2">
    <source>
        <dbReference type="EMBL" id="TVY57328.1"/>
    </source>
</evidence>
<reference evidence="2 3" key="1">
    <citation type="submission" date="2018-05" db="EMBL/GenBank/DDBJ databases">
        <title>Whole genome sequencing for identification of molecular markers to develop diagnostic detection tools for the regulated plant pathogen Lachnellula willkommii.</title>
        <authorList>
            <person name="Giroux E."/>
            <person name="Bilodeau G."/>
        </authorList>
    </citation>
    <scope>NUCLEOTIDE SEQUENCE [LARGE SCALE GENOMIC DNA]</scope>
    <source>
        <strain evidence="2 3">CBS 625.97</strain>
    </source>
</reference>
<feature type="compositionally biased region" description="Polar residues" evidence="1">
    <location>
        <begin position="39"/>
        <end position="51"/>
    </location>
</feature>
<gene>
    <name evidence="2" type="ORF">LCER1_G001769</name>
</gene>
<comment type="caution">
    <text evidence="2">The sequence shown here is derived from an EMBL/GenBank/DDBJ whole genome shotgun (WGS) entry which is preliminary data.</text>
</comment>
<keyword evidence="3" id="KW-1185">Reference proteome</keyword>